<organism evidence="1 2">
    <name type="scientific">Araneus ventricosus</name>
    <name type="common">Orbweaver spider</name>
    <name type="synonym">Epeira ventricosa</name>
    <dbReference type="NCBI Taxonomy" id="182803"/>
    <lineage>
        <taxon>Eukaryota</taxon>
        <taxon>Metazoa</taxon>
        <taxon>Ecdysozoa</taxon>
        <taxon>Arthropoda</taxon>
        <taxon>Chelicerata</taxon>
        <taxon>Arachnida</taxon>
        <taxon>Araneae</taxon>
        <taxon>Araneomorphae</taxon>
        <taxon>Entelegynae</taxon>
        <taxon>Araneoidea</taxon>
        <taxon>Araneidae</taxon>
        <taxon>Araneus</taxon>
    </lineage>
</organism>
<protein>
    <submittedName>
        <fullName evidence="1">Uncharacterized protein</fullName>
    </submittedName>
</protein>
<dbReference type="EMBL" id="BGPR01165898">
    <property type="protein sequence ID" value="GBM13065.1"/>
    <property type="molecule type" value="Genomic_DNA"/>
</dbReference>
<comment type="caution">
    <text evidence="1">The sequence shown here is derived from an EMBL/GenBank/DDBJ whole genome shotgun (WGS) entry which is preliminary data.</text>
</comment>
<dbReference type="AlphaFoldDB" id="A0A4Y2DBZ0"/>
<dbReference type="Proteomes" id="UP000499080">
    <property type="component" value="Unassembled WGS sequence"/>
</dbReference>
<accession>A0A4Y2DBZ0</accession>
<reference evidence="1 2" key="1">
    <citation type="journal article" date="2019" name="Sci. Rep.">
        <title>Orb-weaving spider Araneus ventricosus genome elucidates the spidroin gene catalogue.</title>
        <authorList>
            <person name="Kono N."/>
            <person name="Nakamura H."/>
            <person name="Ohtoshi R."/>
            <person name="Moran D.A.P."/>
            <person name="Shinohara A."/>
            <person name="Yoshida Y."/>
            <person name="Fujiwara M."/>
            <person name="Mori M."/>
            <person name="Tomita M."/>
            <person name="Arakawa K."/>
        </authorList>
    </citation>
    <scope>NUCLEOTIDE SEQUENCE [LARGE SCALE GENOMIC DNA]</scope>
</reference>
<sequence length="105" mass="12451">MTPRVLPFVPQASYFEGLMTSVRCCPFRVEVFTSYSNCRLHTKKFFLDLESLHKLLPEVETDEDSDFDNEYLGNVSEEKFSNHENFSKHDTESDEDYIHCFFTYQ</sequence>
<name>A0A4Y2DBZ0_ARAVE</name>
<gene>
    <name evidence="1" type="ORF">AVEN_72672_1</name>
</gene>
<keyword evidence="2" id="KW-1185">Reference proteome</keyword>
<evidence type="ECO:0000313" key="1">
    <source>
        <dbReference type="EMBL" id="GBM13065.1"/>
    </source>
</evidence>
<proteinExistence type="predicted"/>
<evidence type="ECO:0000313" key="2">
    <source>
        <dbReference type="Proteomes" id="UP000499080"/>
    </source>
</evidence>